<keyword evidence="3 6" id="KW-1133">Transmembrane helix</keyword>
<keyword evidence="2 6" id="KW-0812">Transmembrane</keyword>
<proteinExistence type="predicted"/>
<keyword evidence="8" id="KW-1185">Reference proteome</keyword>
<feature type="transmembrane region" description="Helical" evidence="6">
    <location>
        <begin position="344"/>
        <end position="366"/>
    </location>
</feature>
<feature type="transmembrane region" description="Helical" evidence="6">
    <location>
        <begin position="514"/>
        <end position="535"/>
    </location>
</feature>
<dbReference type="EMBL" id="KN847494">
    <property type="protein sequence ID" value="KIW17188.1"/>
    <property type="molecule type" value="Genomic_DNA"/>
</dbReference>
<dbReference type="GO" id="GO:0005741">
    <property type="term" value="C:mitochondrial outer membrane"/>
    <property type="evidence" value="ECO:0007669"/>
    <property type="project" value="TreeGrafter"/>
</dbReference>
<dbReference type="AlphaFoldDB" id="A0A0D2BDZ6"/>
<dbReference type="RefSeq" id="XP_016237404.1">
    <property type="nucleotide sequence ID" value="XM_016378727.1"/>
</dbReference>
<evidence type="ECO:0000256" key="5">
    <source>
        <dbReference type="ARBA" id="ARBA00023136"/>
    </source>
</evidence>
<organism evidence="7 8">
    <name type="scientific">Exophiala spinifera</name>
    <dbReference type="NCBI Taxonomy" id="91928"/>
    <lineage>
        <taxon>Eukaryota</taxon>
        <taxon>Fungi</taxon>
        <taxon>Dikarya</taxon>
        <taxon>Ascomycota</taxon>
        <taxon>Pezizomycotina</taxon>
        <taxon>Eurotiomycetes</taxon>
        <taxon>Chaetothyriomycetidae</taxon>
        <taxon>Chaetothyriales</taxon>
        <taxon>Herpotrichiellaceae</taxon>
        <taxon>Exophiala</taxon>
    </lineage>
</organism>
<keyword evidence="5 6" id="KW-0472">Membrane</keyword>
<evidence type="ECO:0000256" key="1">
    <source>
        <dbReference type="ARBA" id="ARBA00004225"/>
    </source>
</evidence>
<evidence type="ECO:0000256" key="4">
    <source>
        <dbReference type="ARBA" id="ARBA00023128"/>
    </source>
</evidence>
<dbReference type="STRING" id="91928.A0A0D2BDZ6"/>
<dbReference type="PANTHER" id="PTHR28234:SF1">
    <property type="entry name" value="NUCLEAR CONTROL OF ATPASE PROTEIN 2"/>
    <property type="match status" value="1"/>
</dbReference>
<protein>
    <recommendedName>
        <fullName evidence="9">Nuclear control of ATPase protein 2</fullName>
    </recommendedName>
</protein>
<dbReference type="VEuPathDB" id="FungiDB:PV08_04379"/>
<dbReference type="GeneID" id="27331462"/>
<dbReference type="HOGENOM" id="CLU_008227_1_0_1"/>
<name>A0A0D2BDZ6_9EURO</name>
<keyword evidence="4" id="KW-0496">Mitochondrion</keyword>
<evidence type="ECO:0000256" key="6">
    <source>
        <dbReference type="SAM" id="Phobius"/>
    </source>
</evidence>
<reference evidence="7 8" key="1">
    <citation type="submission" date="2015-01" db="EMBL/GenBank/DDBJ databases">
        <title>The Genome Sequence of Exophiala spinifera CBS89968.</title>
        <authorList>
            <consortium name="The Broad Institute Genomics Platform"/>
            <person name="Cuomo C."/>
            <person name="de Hoog S."/>
            <person name="Gorbushina A."/>
            <person name="Stielow B."/>
            <person name="Teixiera M."/>
            <person name="Abouelleil A."/>
            <person name="Chapman S.B."/>
            <person name="Priest M."/>
            <person name="Young S.K."/>
            <person name="Wortman J."/>
            <person name="Nusbaum C."/>
            <person name="Birren B."/>
        </authorList>
    </citation>
    <scope>NUCLEOTIDE SEQUENCE [LARGE SCALE GENOMIC DNA]</scope>
    <source>
        <strain evidence="7 8">CBS 89968</strain>
    </source>
</reference>
<evidence type="ECO:0000256" key="2">
    <source>
        <dbReference type="ARBA" id="ARBA00022692"/>
    </source>
</evidence>
<evidence type="ECO:0000313" key="8">
    <source>
        <dbReference type="Proteomes" id="UP000053328"/>
    </source>
</evidence>
<dbReference type="Pfam" id="PF08637">
    <property type="entry name" value="NCA2"/>
    <property type="match status" value="1"/>
</dbReference>
<gene>
    <name evidence="7" type="ORF">PV08_04379</name>
</gene>
<dbReference type="Proteomes" id="UP000053328">
    <property type="component" value="Unassembled WGS sequence"/>
</dbReference>
<evidence type="ECO:0000256" key="3">
    <source>
        <dbReference type="ARBA" id="ARBA00022989"/>
    </source>
</evidence>
<dbReference type="InterPro" id="IPR013946">
    <property type="entry name" value="NCA2-like"/>
</dbReference>
<accession>A0A0D2BDZ6</accession>
<comment type="subcellular location">
    <subcellularLocation>
        <location evidence="1">Mitochondrion membrane</location>
        <topology evidence="1">Multi-pass membrane protein</topology>
    </subcellularLocation>
</comment>
<evidence type="ECO:0000313" key="7">
    <source>
        <dbReference type="EMBL" id="KIW17188.1"/>
    </source>
</evidence>
<evidence type="ECO:0008006" key="9">
    <source>
        <dbReference type="Google" id="ProtNLM"/>
    </source>
</evidence>
<sequence length="640" mass="72134">MSFVEDDLRRADAALDRFQLREAEERVAIAGAERREIEASAEDDPRTAQLKALIRSLSTTSSSRPLIRRSKVRSLLSQLVKKEEKQGAVVASNSDVSNLEWVATGKATAQVYGLLLNSLLDYTIPLSESIWYWDDILGSSSNIALYTIQTSPLRFWKQAKEVYADARQRFHAGADLRASAREATNSLSENWKEFYRLVRNSVRERSLAHAQTRILSPFSIAQIEVRRNLQQIKSLRQSSSATIGRLVREGLVFEGAPDERKPGALPQMLHSQEEDWQTTVARTVCLLDSVTRAPSDDDGYVLDPTTASAAEVASALIKILDEHLPNQEQEAELMRSKYGKPSRLVRYWIPAVCFLLSGSTILRIIVNRKAEIVQWFRELGQTCIDFWANWVLEPTKKLVGTIRHDEQSEIAIQSRDSLKADRESLERMVVEFAVQNPDNGTKFSDSQIAEIRTKVRQGDLTPVLKAYEREMQSPIKNAITGQLVRTLLIQVQKTKVDVETAIGGIDSLLKSQELLFGFVGIAPGVLISYALIQWLRGVFGGRRGLQQGKRKGEALRLVRNIDRTLTNADVDEDGIISEENHGILLCETHLLRQRAAAVLPGNVKREFLQDLNDLLDIKSGVGRQINVLRRIEWAYAQWLR</sequence>
<dbReference type="PANTHER" id="PTHR28234">
    <property type="entry name" value="NUCLEAR CONTROL OF ATPASE PROTEIN 2"/>
    <property type="match status" value="1"/>
</dbReference>
<dbReference type="OrthoDB" id="413313at2759"/>